<dbReference type="PANTHER" id="PTHR32387">
    <property type="entry name" value="WU:FJ29H11"/>
    <property type="match status" value="1"/>
</dbReference>
<feature type="compositionally biased region" description="Polar residues" evidence="1">
    <location>
        <begin position="90"/>
        <end position="99"/>
    </location>
</feature>
<dbReference type="PANTHER" id="PTHR32387:SF0">
    <property type="entry name" value="PROTEIN NO VEIN"/>
    <property type="match status" value="1"/>
</dbReference>
<organism evidence="3 4">
    <name type="scientific">Manihot esculenta</name>
    <name type="common">Cassava</name>
    <name type="synonym">Jatropha manihot</name>
    <dbReference type="NCBI Taxonomy" id="3983"/>
    <lineage>
        <taxon>Eukaryota</taxon>
        <taxon>Viridiplantae</taxon>
        <taxon>Streptophyta</taxon>
        <taxon>Embryophyta</taxon>
        <taxon>Tracheophyta</taxon>
        <taxon>Spermatophyta</taxon>
        <taxon>Magnoliopsida</taxon>
        <taxon>eudicotyledons</taxon>
        <taxon>Gunneridae</taxon>
        <taxon>Pentapetalae</taxon>
        <taxon>rosids</taxon>
        <taxon>fabids</taxon>
        <taxon>Malpighiales</taxon>
        <taxon>Euphorbiaceae</taxon>
        <taxon>Crotonoideae</taxon>
        <taxon>Manihoteae</taxon>
        <taxon>Manihot</taxon>
    </lineage>
</organism>
<dbReference type="InterPro" id="IPR052957">
    <property type="entry name" value="Auxin_embryo_med"/>
</dbReference>
<dbReference type="InterPro" id="IPR024975">
    <property type="entry name" value="NOV_C"/>
</dbReference>
<feature type="region of interest" description="Disordered" evidence="1">
    <location>
        <begin position="444"/>
        <end position="567"/>
    </location>
</feature>
<dbReference type="STRING" id="3983.A0A2C9W7N2"/>
<dbReference type="GO" id="GO:0010305">
    <property type="term" value="P:leaf vascular tissue pattern formation"/>
    <property type="evidence" value="ECO:0000318"/>
    <property type="project" value="GO_Central"/>
</dbReference>
<protein>
    <recommendedName>
        <fullName evidence="2">Protein NO VEIN C-terminal domain-containing protein</fullName>
    </recommendedName>
</protein>
<feature type="compositionally biased region" description="Polar residues" evidence="1">
    <location>
        <begin position="163"/>
        <end position="174"/>
    </location>
</feature>
<dbReference type="GO" id="GO:0009793">
    <property type="term" value="P:embryo development ending in seed dormancy"/>
    <property type="evidence" value="ECO:0000318"/>
    <property type="project" value="GO_Central"/>
</dbReference>
<dbReference type="GO" id="GO:0048364">
    <property type="term" value="P:root development"/>
    <property type="evidence" value="ECO:0000318"/>
    <property type="project" value="GO_Central"/>
</dbReference>
<evidence type="ECO:0000259" key="2">
    <source>
        <dbReference type="Pfam" id="PF13020"/>
    </source>
</evidence>
<comment type="caution">
    <text evidence="3">The sequence shown here is derived from an EMBL/GenBank/DDBJ whole genome shotgun (WGS) entry which is preliminary data.</text>
</comment>
<evidence type="ECO:0000313" key="3">
    <source>
        <dbReference type="EMBL" id="OAY55332.1"/>
    </source>
</evidence>
<feature type="compositionally biased region" description="Basic residues" evidence="1">
    <location>
        <begin position="1"/>
        <end position="12"/>
    </location>
</feature>
<feature type="compositionally biased region" description="Basic and acidic residues" evidence="1">
    <location>
        <begin position="546"/>
        <end position="560"/>
    </location>
</feature>
<dbReference type="InterPro" id="IPR036890">
    <property type="entry name" value="HATPase_C_sf"/>
</dbReference>
<feature type="region of interest" description="Disordered" evidence="1">
    <location>
        <begin position="663"/>
        <end position="688"/>
    </location>
</feature>
<feature type="compositionally biased region" description="Basic residues" evidence="1">
    <location>
        <begin position="516"/>
        <end position="530"/>
    </location>
</feature>
<name>A0A2C9W7N2_MANES</name>
<keyword evidence="4" id="KW-1185">Reference proteome</keyword>
<feature type="compositionally biased region" description="Polar residues" evidence="1">
    <location>
        <begin position="463"/>
        <end position="485"/>
    </location>
</feature>
<feature type="domain" description="Protein NO VEIN C-terminal" evidence="2">
    <location>
        <begin position="2697"/>
        <end position="2785"/>
    </location>
</feature>
<dbReference type="Pfam" id="PF13020">
    <property type="entry name" value="NOV_C"/>
    <property type="match status" value="1"/>
</dbReference>
<dbReference type="Proteomes" id="UP000091857">
    <property type="component" value="Chromosome 3"/>
</dbReference>
<feature type="region of interest" description="Disordered" evidence="1">
    <location>
        <begin position="1"/>
        <end position="32"/>
    </location>
</feature>
<feature type="compositionally biased region" description="Polar residues" evidence="1">
    <location>
        <begin position="123"/>
        <end position="143"/>
    </location>
</feature>
<dbReference type="EMBL" id="CM004389">
    <property type="protein sequence ID" value="OAY55332.1"/>
    <property type="molecule type" value="Genomic_DNA"/>
</dbReference>
<proteinExistence type="predicted"/>
<accession>A0A2C9W7N2</accession>
<evidence type="ECO:0000313" key="4">
    <source>
        <dbReference type="Proteomes" id="UP000091857"/>
    </source>
</evidence>
<dbReference type="SUPFAM" id="SSF55874">
    <property type="entry name" value="ATPase domain of HSP90 chaperone/DNA topoisomerase II/histidine kinase"/>
    <property type="match status" value="1"/>
</dbReference>
<feature type="compositionally biased region" description="Basic and acidic residues" evidence="1">
    <location>
        <begin position="144"/>
        <end position="162"/>
    </location>
</feature>
<feature type="region of interest" description="Disordered" evidence="1">
    <location>
        <begin position="114"/>
        <end position="182"/>
    </location>
</feature>
<dbReference type="Gene3D" id="3.30.565.10">
    <property type="entry name" value="Histidine kinase-like ATPase, C-terminal domain"/>
    <property type="match status" value="1"/>
</dbReference>
<feature type="region of interest" description="Disordered" evidence="1">
    <location>
        <begin position="1177"/>
        <end position="1199"/>
    </location>
</feature>
<feature type="region of interest" description="Disordered" evidence="1">
    <location>
        <begin position="73"/>
        <end position="99"/>
    </location>
</feature>
<feature type="compositionally biased region" description="Polar residues" evidence="1">
    <location>
        <begin position="1187"/>
        <end position="1197"/>
    </location>
</feature>
<dbReference type="Gramene" id="Manes.03G146000.1.v8.1">
    <property type="protein sequence ID" value="Manes.03G146000.1.v8.1.CDS"/>
    <property type="gene ID" value="Manes.03G146000.v8.1"/>
</dbReference>
<dbReference type="GO" id="GO:0005634">
    <property type="term" value="C:nucleus"/>
    <property type="evidence" value="ECO:0000318"/>
    <property type="project" value="GO_Central"/>
</dbReference>
<sequence>MRGNRPHFRHRGGGSGRPQPPPTLPSHSPSLSIDPNLALQNIYLQNMANAMLHGFAPQQNFFPFHQNPNFPIQNTNFSIQNTNIPPPQQFPSCLTQQQSHPLQNSNFLIQNPTFAQQQQQQQHSSHNSAQKGGQNLPSSQNTEQQEHNESEQALEKVQHDLAQHQQQYPHNSAQHMPRQNPKKHIRKELIERVDRAVEKARQDLLAAGESVSAWKVSQAVLVTLQVDSWDSLGLRMQEVPSLHRLILTEGKVNAFINCFVGVRRITSLYDLEVAICENEGIEEFEELELGPLLRHPLVLHYFSVNSDATEVLKITTEDLILSLHEYMSTFRKKEINIDEFLDFVAKKQSVKGKGNLGVRIQGLGMHISFIREAKRSKNTTLKKCLETLKRKSEAKTSVNGSGNKCRKRPFLSTQKKDLDERFSAISQRVESFASAHKDFRGKHIRFDSSSSEDEESDDGTNIDKMNSSDEGSPFSLKNVNSNDRVSSCPYPSATEEMSRLGLKSEMGGQSSPHSSSSRHKRYDGSHRKKRKFDDVSCTASAPSKLLKQDTGKHNSHRSEVDNDAEEVTISSEDDISISDNSMRMFITNWKEVCKEHTVAEVLERMLKFYEPLDDRKASQRRKKIKSLFLSYPCIGLLNVAVTSMKCGMLDSIYDTFQAFTQHESPNTLPKNESIDVEPGENQKPVVPDADHSLQQTHSVAGVTVEEILGKIDKYYELDCQFGSHGKFLSEDKFISLKKLCGCEFWLVDQFGIKEFKSLGYGEFFIFLKEHTSLLPTELQKLLAGNICEKSSLEVSLLQHQLMVLVAQASNSLWESETISKKMISTLLVRQFPTLSFKIMENGSMEDFLHIVCENKNNVISKCVLFSATLLSDPSREDDIVESTGIRTNNAQNDSATSKNAIDVLLRAPMLSDLNSWSHWDLVFAPSLGPLVEWLLSEVNAKELLCLVTKDGKVIRIDQSANVDSFLEAALQRSPFQTAVKLLSLLSLAGGEKHVPLSLLKCYARHVFDVILKSHFENKEVQDNKKYFLLAKTVDEVANNLSGEVHKNSIQIDHLVSGASRFILDSLGYLPSEFRGFAAGVLLSGMQSMIKDAPSAILFECNQEERIMLHEIGLSNGIVEWIDDYHSFCVTGTTADLFTSSKSARLQAAESAVSIGFRHTENVLYMSTCDDGEAVAPQEEDVHDEASTETSPTVQGAVSSHEVGSGCAEKTSEFDRQKDSALVIESIRRDEFGLDPNLSCMENTMLRKQHARLGRALHCLSQELYSEDSHFLLELVQNADDNIYPESVEPTLTFILQESGIIVLNNEQGFSAQNIRALCDVGNSTKKGSGSGYIGQKGIGFKSVFRVTDAPEIHSNGFHIKFDLSDGQIGFVLPTIVPPCNVDVFSRLLSRETVQMDKKFWNTCIVLPFRSKLSEGTAMKMFSDLHPSLLLFLHRLQCIIFRNMLNDSLIVMRKEILRDGIIKVSCGKDKMTWLVASQKLQAHASRPKVQTTEIAIAFTLEESDNGDYRPHLDQQPVFAFLPLRTYGLKFIIQGDFVLPSSREEVDKNDPWNEWLLTNFPGLFVNAERSFCALSCFTENPGKAVTAFMSFVPLVGEVHGFFSALPKAIALELRRTSCLLLEGDNHKMVPPCNVLRGWNEQARILLPEGLLQEHLGLGFLDKNIVLSDSLANALGVAEYGPEILIKFMACLCRTENGLKSMGFDWLSSFLSSLYIMFSHSSGSANLVDKLQQIPFIPLSDGTYSSVDRGTIWLHSDILSTRFDGAQELVAFPQLYVKLQTVNPALFSASAADGTSVDNSARMLQKIGVQQLSAHEIVKVHILPSISDDRITNSDEGLMTDYLCFVMIHLQSNCPHCCVERKYIISELQNKAYILTNLGYRRPAETSIHFSKEYGNPININKLVNVVDMKWHEVDITYLKHPVNDSLSNGLMKWRGFFQEIGVTDFVQVVQIEKGVSDLSHTLLKNITWDTEMVSPGSVAKDWVSHELVQILSHLSISGDRDRCKYLLEVLDRLWDDNFSDKGTGYCISESSVCGRRFKSSFLSSIHDVPWVVSSMDDELHYPCDLFYDCDVVHCILGGSAPYALPKVSSAKLLGDIGFKTKVTLDDTLEVLRIWRESQAPFKASITQMSKLYTFIWDEMTPSKKKVLEALDSVSFIFIPCESGSRHEGLVSGVFLSSEEVYWHDPTGSIDNMKNTHPQSGLTVVPQRPLSKTLCNIYSGLHDFFVKECGVHEFPSCRSYFDILRQLASVALPSQAASTVLQVFLKWTDGLKSASLCSEDISYMKECLLKVEYTILPTIQDRWVSLHPSFGLVCWCDDKNLKKIFKDIDNIDFLYFGNLSDSEEEVLQTQVSDLMHNLGIPALSEIITREAIYYGPADSSFKAALVDWALPYAQRYIYSIHPEKYLQFKLYGLNNLKQLKITVVEKLFYRNVIKSCGGASKKRYECSCLLQGNTLYTTSESDSHVLFLELSRLFFDGTSNLHLANFLHMITTMAESGSTEDQTEFFIVNSQKVPRLPDDESAWSLSSISTLTENDESLKTGAASMAINDQKTSKYKRKVGISSNWPPVDWKTAPGFSYARANGFKTQAVVSHPSSSCKTEEDDSEDIIIETDTSVPVEIDTDWAIEENTAGSILLRPESVDTHSAHACNQTPNLDISSDPVGLPLIAYVPEPSSIVFSRREKLNIGTADVSQLLLTGRLGERVAFKYLTEKFGEEVVKWVNEDRETGLPYDIVIEEENGKEYFEVKATKSARKDWFMISMRECQFAIEKGDSYSIVHVVLLSNNTAKVTVFKNPAKQCQAGKLQLVFMMPRQQRESTVIS</sequence>
<dbReference type="NCBIfam" id="NF047352">
    <property type="entry name" value="P_loop_sacsin"/>
    <property type="match status" value="1"/>
</dbReference>
<gene>
    <name evidence="3" type="ORF">MANES_03G146000v8</name>
</gene>
<reference evidence="4" key="1">
    <citation type="journal article" date="2016" name="Nat. Biotechnol.">
        <title>Sequencing wild and cultivated cassava and related species reveals extensive interspecific hybridization and genetic diversity.</title>
        <authorList>
            <person name="Bredeson J.V."/>
            <person name="Lyons J.B."/>
            <person name="Prochnik S.E."/>
            <person name="Wu G.A."/>
            <person name="Ha C.M."/>
            <person name="Edsinger-Gonzales E."/>
            <person name="Grimwood J."/>
            <person name="Schmutz J."/>
            <person name="Rabbi I.Y."/>
            <person name="Egesi C."/>
            <person name="Nauluvula P."/>
            <person name="Lebot V."/>
            <person name="Ndunguru J."/>
            <person name="Mkamilo G."/>
            <person name="Bart R.S."/>
            <person name="Setter T.L."/>
            <person name="Gleadow R.M."/>
            <person name="Kulakow P."/>
            <person name="Ferguson M.E."/>
            <person name="Rounsley S."/>
            <person name="Rokhsar D.S."/>
        </authorList>
    </citation>
    <scope>NUCLEOTIDE SEQUENCE [LARGE SCALE GENOMIC DNA]</scope>
    <source>
        <strain evidence="4">cv. AM560-2</strain>
    </source>
</reference>
<dbReference type="OrthoDB" id="1262810at2759"/>
<feature type="compositionally biased region" description="Acidic residues" evidence="1">
    <location>
        <begin position="450"/>
        <end position="460"/>
    </location>
</feature>
<evidence type="ECO:0000256" key="1">
    <source>
        <dbReference type="SAM" id="MobiDB-lite"/>
    </source>
</evidence>